<feature type="chain" id="PRO_5020285959" evidence="2">
    <location>
        <begin position="18"/>
        <end position="283"/>
    </location>
</feature>
<proteinExistence type="predicted"/>
<comment type="caution">
    <text evidence="4">The sequence shown here is derived from an EMBL/GenBank/DDBJ whole genome shotgun (WGS) entry which is preliminary data.</text>
</comment>
<sequence>MKIKIVTLALIAFTVMSCNTGKKSNSNSENSETDPEMTATENTNDAQSIENTRWIITTLEGQDMSDRENNGQIIYFTLNSEENTVHGFSGCNTFMGTYTLEEGNRISFSQLGSTRMVCPDEKINESQILSIFENADNFTISGGKLSLNKAKRAPLAEFKKGEMELEPIVEKYWKLKTLEGKDVKMADNQEQEIYFRLQSQGNRVTGFAGCNTVNGEYTLEEGNRIRFKGMLTTLKACPDVDVNESEFLKVFELADNYTIVDDVLSLNVGRRAPLAVFEAVYFD</sequence>
<dbReference type="PANTHER" id="PTHR35535">
    <property type="entry name" value="HEAT SHOCK PROTEIN HSLJ"/>
    <property type="match status" value="1"/>
</dbReference>
<dbReference type="RefSeq" id="WP_129017725.1">
    <property type="nucleotide sequence ID" value="NZ_SDDZ01000006.1"/>
</dbReference>
<accession>A0A4Q0XEW1</accession>
<keyword evidence="5" id="KW-1185">Reference proteome</keyword>
<dbReference type="PANTHER" id="PTHR35535:SF2">
    <property type="entry name" value="DUF306 DOMAIN-CONTAINING PROTEIN"/>
    <property type="match status" value="1"/>
</dbReference>
<dbReference type="EMBL" id="SDDZ01000006">
    <property type="protein sequence ID" value="RXJ49715.1"/>
    <property type="molecule type" value="Genomic_DNA"/>
</dbReference>
<dbReference type="Proteomes" id="UP000289792">
    <property type="component" value="Unassembled WGS sequence"/>
</dbReference>
<feature type="domain" description="DUF306" evidence="3">
    <location>
        <begin position="47"/>
        <end position="159"/>
    </location>
</feature>
<protein>
    <submittedName>
        <fullName evidence="4">META domain-containing protein</fullName>
    </submittedName>
</protein>
<evidence type="ECO:0000259" key="3">
    <source>
        <dbReference type="Pfam" id="PF03724"/>
    </source>
</evidence>
<dbReference type="OrthoDB" id="880459at2"/>
<feature type="domain" description="DUF306" evidence="3">
    <location>
        <begin position="167"/>
        <end position="277"/>
    </location>
</feature>
<dbReference type="InterPro" id="IPR038670">
    <property type="entry name" value="HslJ-like_sf"/>
</dbReference>
<evidence type="ECO:0000313" key="5">
    <source>
        <dbReference type="Proteomes" id="UP000289792"/>
    </source>
</evidence>
<feature type="signal peptide" evidence="2">
    <location>
        <begin position="1"/>
        <end position="17"/>
    </location>
</feature>
<evidence type="ECO:0000313" key="4">
    <source>
        <dbReference type="EMBL" id="RXJ49715.1"/>
    </source>
</evidence>
<dbReference type="Pfam" id="PF03724">
    <property type="entry name" value="META"/>
    <property type="match status" value="2"/>
</dbReference>
<keyword evidence="2" id="KW-0732">Signal</keyword>
<name>A0A4Q0XEW1_9FLAO</name>
<dbReference type="PROSITE" id="PS51257">
    <property type="entry name" value="PROKAR_LIPOPROTEIN"/>
    <property type="match status" value="1"/>
</dbReference>
<evidence type="ECO:0000256" key="1">
    <source>
        <dbReference type="SAM" id="MobiDB-lite"/>
    </source>
</evidence>
<dbReference type="Gene3D" id="2.40.128.270">
    <property type="match status" value="2"/>
</dbReference>
<dbReference type="InterPro" id="IPR053147">
    <property type="entry name" value="Hsp_HslJ-like"/>
</dbReference>
<dbReference type="InterPro" id="IPR005184">
    <property type="entry name" value="DUF306_Meta_HslJ"/>
</dbReference>
<organism evidence="4 5">
    <name type="scientific">Gelidibacter gilvus</name>
    <dbReference type="NCBI Taxonomy" id="59602"/>
    <lineage>
        <taxon>Bacteria</taxon>
        <taxon>Pseudomonadati</taxon>
        <taxon>Bacteroidota</taxon>
        <taxon>Flavobacteriia</taxon>
        <taxon>Flavobacteriales</taxon>
        <taxon>Flavobacteriaceae</taxon>
        <taxon>Gelidibacter</taxon>
    </lineage>
</organism>
<gene>
    <name evidence="4" type="ORF">ESZ48_11990</name>
</gene>
<feature type="region of interest" description="Disordered" evidence="1">
    <location>
        <begin position="21"/>
        <end position="47"/>
    </location>
</feature>
<dbReference type="AlphaFoldDB" id="A0A4Q0XEW1"/>
<evidence type="ECO:0000256" key="2">
    <source>
        <dbReference type="SAM" id="SignalP"/>
    </source>
</evidence>
<reference evidence="4 5" key="1">
    <citation type="submission" date="2019-01" db="EMBL/GenBank/DDBJ databases">
        <title>Genome sequence of the Antarctic species Gelidibacter gilvus ACAM 158(T).</title>
        <authorList>
            <person name="Bowman J.P."/>
        </authorList>
    </citation>
    <scope>NUCLEOTIDE SEQUENCE [LARGE SCALE GENOMIC DNA]</scope>
    <source>
        <strain evidence="4 5">IC158</strain>
    </source>
</reference>